<dbReference type="InterPro" id="IPR013424">
    <property type="entry name" value="Ice-binding_C"/>
</dbReference>
<proteinExistence type="predicted"/>
<dbReference type="KEGG" id="osu:NT6N_20250"/>
<name>A0AAT9FLU4_9BACT</name>
<organism evidence="3">
    <name type="scientific">Oceaniferula spumae</name>
    <dbReference type="NCBI Taxonomy" id="2979115"/>
    <lineage>
        <taxon>Bacteria</taxon>
        <taxon>Pseudomonadati</taxon>
        <taxon>Verrucomicrobiota</taxon>
        <taxon>Verrucomicrobiia</taxon>
        <taxon>Verrucomicrobiales</taxon>
        <taxon>Verrucomicrobiaceae</taxon>
        <taxon>Oceaniferula</taxon>
    </lineage>
</organism>
<feature type="signal peptide" evidence="1">
    <location>
        <begin position="1"/>
        <end position="21"/>
    </location>
</feature>
<feature type="domain" description="Ice-binding protein C-terminal" evidence="2">
    <location>
        <begin position="205"/>
        <end position="227"/>
    </location>
</feature>
<dbReference type="EMBL" id="AP026866">
    <property type="protein sequence ID" value="BDS06985.1"/>
    <property type="molecule type" value="Genomic_DNA"/>
</dbReference>
<reference evidence="3" key="1">
    <citation type="submission" date="2024-07" db="EMBL/GenBank/DDBJ databases">
        <title>Complete genome sequence of Verrucomicrobiaceae bacterium NT6N.</title>
        <authorList>
            <person name="Huang C."/>
            <person name="Takami H."/>
            <person name="Hamasaki K."/>
        </authorList>
    </citation>
    <scope>NUCLEOTIDE SEQUENCE</scope>
    <source>
        <strain evidence="3">NT6N</strain>
    </source>
</reference>
<keyword evidence="1" id="KW-0732">Signal</keyword>
<dbReference type="NCBIfam" id="TIGR02595">
    <property type="entry name" value="PEP_CTERM"/>
    <property type="match status" value="1"/>
</dbReference>
<evidence type="ECO:0000259" key="2">
    <source>
        <dbReference type="Pfam" id="PF07589"/>
    </source>
</evidence>
<evidence type="ECO:0000256" key="1">
    <source>
        <dbReference type="SAM" id="SignalP"/>
    </source>
</evidence>
<dbReference type="Pfam" id="PF07589">
    <property type="entry name" value="PEP-CTERM"/>
    <property type="match status" value="1"/>
</dbReference>
<dbReference type="AlphaFoldDB" id="A0AAT9FLU4"/>
<protein>
    <recommendedName>
        <fullName evidence="2">Ice-binding protein C-terminal domain-containing protein</fullName>
    </recommendedName>
</protein>
<feature type="chain" id="PRO_5043322249" description="Ice-binding protein C-terminal domain-containing protein" evidence="1">
    <location>
        <begin position="22"/>
        <end position="228"/>
    </location>
</feature>
<gene>
    <name evidence="3" type="ORF">NT6N_20250</name>
</gene>
<evidence type="ECO:0000313" key="3">
    <source>
        <dbReference type="EMBL" id="BDS06985.1"/>
    </source>
</evidence>
<accession>A0AAT9FLU4</accession>
<sequence>MKLKNILFASGILVSISQLNAANVLLNGDFEAGLTGSHNYNIPTEIGNLNYGPPNFGSTMPTGWTRSVVGAGAGGRGWVVTDLGEPTTAFASGDYAYRLDGATNNGVDSIIQSGIGLTSGQIVTLSFDAFLDGNAGTNEVLARLTGPVTIDLLGAGTLLTRDGSSEPVTSASFAITTSGTYTFEIYADQSTTSNHIIVDNLVLNAVPEPSSTALLGIGGLALILRRRK</sequence>
<dbReference type="Gene3D" id="2.60.120.260">
    <property type="entry name" value="Galactose-binding domain-like"/>
    <property type="match status" value="1"/>
</dbReference>